<keyword evidence="3" id="KW-1185">Reference proteome</keyword>
<organism evidence="2 3">
    <name type="scientific">Rhypophila decipiens</name>
    <dbReference type="NCBI Taxonomy" id="261697"/>
    <lineage>
        <taxon>Eukaryota</taxon>
        <taxon>Fungi</taxon>
        <taxon>Dikarya</taxon>
        <taxon>Ascomycota</taxon>
        <taxon>Pezizomycotina</taxon>
        <taxon>Sordariomycetes</taxon>
        <taxon>Sordariomycetidae</taxon>
        <taxon>Sordariales</taxon>
        <taxon>Naviculisporaceae</taxon>
        <taxon>Rhypophila</taxon>
    </lineage>
</organism>
<dbReference type="EMBL" id="MU858324">
    <property type="protein sequence ID" value="KAK4207049.1"/>
    <property type="molecule type" value="Genomic_DNA"/>
</dbReference>
<accession>A0AAN6XUB4</accession>
<protein>
    <submittedName>
        <fullName evidence="2">Uncharacterized protein</fullName>
    </submittedName>
</protein>
<feature type="region of interest" description="Disordered" evidence="1">
    <location>
        <begin position="1"/>
        <end position="34"/>
    </location>
</feature>
<evidence type="ECO:0000256" key="1">
    <source>
        <dbReference type="SAM" id="MobiDB-lite"/>
    </source>
</evidence>
<dbReference type="AlphaFoldDB" id="A0AAN6XUB4"/>
<evidence type="ECO:0000313" key="2">
    <source>
        <dbReference type="EMBL" id="KAK4207049.1"/>
    </source>
</evidence>
<dbReference type="Proteomes" id="UP001301769">
    <property type="component" value="Unassembled WGS sequence"/>
</dbReference>
<gene>
    <name evidence="2" type="ORF">QBC37DRAFT_104416</name>
</gene>
<reference evidence="2" key="2">
    <citation type="submission" date="2023-05" db="EMBL/GenBank/DDBJ databases">
        <authorList>
            <consortium name="Lawrence Berkeley National Laboratory"/>
            <person name="Steindorff A."/>
            <person name="Hensen N."/>
            <person name="Bonometti L."/>
            <person name="Westerberg I."/>
            <person name="Brannstrom I.O."/>
            <person name="Guillou S."/>
            <person name="Cros-Aarteil S."/>
            <person name="Calhoun S."/>
            <person name="Haridas S."/>
            <person name="Kuo A."/>
            <person name="Mondo S."/>
            <person name="Pangilinan J."/>
            <person name="Riley R."/>
            <person name="Labutti K."/>
            <person name="Andreopoulos B."/>
            <person name="Lipzen A."/>
            <person name="Chen C."/>
            <person name="Yanf M."/>
            <person name="Daum C."/>
            <person name="Ng V."/>
            <person name="Clum A."/>
            <person name="Ohm R."/>
            <person name="Martin F."/>
            <person name="Silar P."/>
            <person name="Natvig D."/>
            <person name="Lalanne C."/>
            <person name="Gautier V."/>
            <person name="Ament-Velasquez S.L."/>
            <person name="Kruys A."/>
            <person name="Hutchinson M.I."/>
            <person name="Powell A.J."/>
            <person name="Barry K."/>
            <person name="Miller A.N."/>
            <person name="Grigoriev I.V."/>
            <person name="Debuchy R."/>
            <person name="Gladieux P."/>
            <person name="Thoren M.H."/>
            <person name="Johannesson H."/>
        </authorList>
    </citation>
    <scope>NUCLEOTIDE SEQUENCE</scope>
    <source>
        <strain evidence="2">PSN293</strain>
    </source>
</reference>
<name>A0AAN6XUB4_9PEZI</name>
<evidence type="ECO:0000313" key="3">
    <source>
        <dbReference type="Proteomes" id="UP001301769"/>
    </source>
</evidence>
<comment type="caution">
    <text evidence="2">The sequence shown here is derived from an EMBL/GenBank/DDBJ whole genome shotgun (WGS) entry which is preliminary data.</text>
</comment>
<sequence>MGSPPSYEEASAGDAGFSGPSSSAPTDLPPAYHEQRYDPDEIMQPTIYVLADDHIFAESRSGSPRYRLSRVIHAQGKATSTIELSRVDKRIRELSDGTPNVTTRERHIYNMHYLTHFREALQCEVKSVAARGIGRVLVQKSPFPYSGYRAIKVPVELESTPEKLDKSTYMYAIKEKKDMFEWCGADGKVVATEVCRDGERMLLVAVPLTRRHLDGLIALWCLWMWYNHVKDIKDPSMSGWADGACRSSLLSIRD</sequence>
<proteinExistence type="predicted"/>
<reference evidence="2" key="1">
    <citation type="journal article" date="2023" name="Mol. Phylogenet. Evol.">
        <title>Genome-scale phylogeny and comparative genomics of the fungal order Sordariales.</title>
        <authorList>
            <person name="Hensen N."/>
            <person name="Bonometti L."/>
            <person name="Westerberg I."/>
            <person name="Brannstrom I.O."/>
            <person name="Guillou S."/>
            <person name="Cros-Aarteil S."/>
            <person name="Calhoun S."/>
            <person name="Haridas S."/>
            <person name="Kuo A."/>
            <person name="Mondo S."/>
            <person name="Pangilinan J."/>
            <person name="Riley R."/>
            <person name="LaButti K."/>
            <person name="Andreopoulos B."/>
            <person name="Lipzen A."/>
            <person name="Chen C."/>
            <person name="Yan M."/>
            <person name="Daum C."/>
            <person name="Ng V."/>
            <person name="Clum A."/>
            <person name="Steindorff A."/>
            <person name="Ohm R.A."/>
            <person name="Martin F."/>
            <person name="Silar P."/>
            <person name="Natvig D.O."/>
            <person name="Lalanne C."/>
            <person name="Gautier V."/>
            <person name="Ament-Velasquez S.L."/>
            <person name="Kruys A."/>
            <person name="Hutchinson M.I."/>
            <person name="Powell A.J."/>
            <person name="Barry K."/>
            <person name="Miller A.N."/>
            <person name="Grigoriev I.V."/>
            <person name="Debuchy R."/>
            <person name="Gladieux P."/>
            <person name="Hiltunen Thoren M."/>
            <person name="Johannesson H."/>
        </authorList>
    </citation>
    <scope>NUCLEOTIDE SEQUENCE</scope>
    <source>
        <strain evidence="2">PSN293</strain>
    </source>
</reference>